<dbReference type="InterPro" id="IPR005335">
    <property type="entry name" value="Terminase_ssu"/>
</dbReference>
<name>L0MXY1_9CAUD</name>
<reference evidence="1 2" key="1">
    <citation type="journal article" date="2013" name="Genome Announc.">
        <title>Complete Genome Sequence of a Novel Myovirus Which Infects Atypical Strains of Edwardsiella tarda.</title>
        <authorList>
            <person name="Yasuike M."/>
            <person name="Sugaya E."/>
            <person name="Nakamura Y."/>
            <person name="Shigenobu Y."/>
            <person name="Kawato Y."/>
            <person name="Kai W."/>
            <person name="Nagai S."/>
            <person name="Fujiwara A."/>
            <person name="Sano M."/>
            <person name="Kobayashi T."/>
            <person name="Nakai T."/>
        </authorList>
    </citation>
    <scope>NUCLEOTIDE SEQUENCE [LARGE SCALE GENOMIC DNA]</scope>
</reference>
<dbReference type="InterPro" id="IPR038713">
    <property type="entry name" value="Terminase_Gp1_N_sf"/>
</dbReference>
<dbReference type="Proteomes" id="UP000010365">
    <property type="component" value="Segment"/>
</dbReference>
<sequence>MFGGCWRRRQDCGIIVVSDRFNEGLRVARGLTDKQREFAYKYVELGGNQSAAYRAAYDCERMKPMTITCRASELMKNSNVADMIAELQKRAQKRAERKHDVTLDTLLLELEEARTVALSGEKPQAAAAVSATMGKAKLVGLDKQVLEVTGELSVRRTLDDFYGDA</sequence>
<dbReference type="RefSeq" id="YP_007348914.1">
    <property type="nucleotide sequence ID" value="NC_020082.1"/>
</dbReference>
<dbReference type="OrthoDB" id="20106at10239"/>
<dbReference type="GeneID" id="14515997"/>
<keyword evidence="2" id="KW-1185">Reference proteome</keyword>
<dbReference type="Pfam" id="PF03592">
    <property type="entry name" value="Terminase_2"/>
    <property type="match status" value="1"/>
</dbReference>
<evidence type="ECO:0000313" key="1">
    <source>
        <dbReference type="EMBL" id="BAM68822.1"/>
    </source>
</evidence>
<dbReference type="GO" id="GO:0051276">
    <property type="term" value="P:chromosome organization"/>
    <property type="evidence" value="ECO:0007669"/>
    <property type="project" value="InterPro"/>
</dbReference>
<proteinExistence type="predicted"/>
<dbReference type="EMBL" id="AB767244">
    <property type="protein sequence ID" value="BAM68822.1"/>
    <property type="molecule type" value="Genomic_DNA"/>
</dbReference>
<dbReference type="KEGG" id="vg:14515997"/>
<organism evidence="1 2">
    <name type="scientific">Edwardsiella phage MSW-3</name>
    <dbReference type="NCBI Taxonomy" id="1264700"/>
    <lineage>
        <taxon>Viruses</taxon>
        <taxon>Duplodnaviria</taxon>
        <taxon>Heunggongvirae</taxon>
        <taxon>Uroviricota</taxon>
        <taxon>Caudoviricetes</taxon>
        <taxon>Yokohamavirus</taxon>
        <taxon>Yokohamavirus MSW3</taxon>
    </lineage>
</organism>
<evidence type="ECO:0000313" key="2">
    <source>
        <dbReference type="Proteomes" id="UP000010365"/>
    </source>
</evidence>
<accession>L0MXY1</accession>
<protein>
    <submittedName>
        <fullName evidence="1">Putative terminase, small subunit</fullName>
    </submittedName>
</protein>
<dbReference type="Gene3D" id="1.10.10.1400">
    <property type="entry name" value="Terminase, small subunit, N-terminal DNA-binding domain, HTH motif"/>
    <property type="match status" value="1"/>
</dbReference>